<dbReference type="RefSeq" id="WP_036178209.1">
    <property type="nucleotide sequence ID" value="NZ_AVCZ01000032.1"/>
</dbReference>
<organism evidence="1 2">
    <name type="scientific">Ureibacillus massiliensis 4400831 = CIP 108448 = CCUG 49529</name>
    <dbReference type="NCBI Taxonomy" id="1211035"/>
    <lineage>
        <taxon>Bacteria</taxon>
        <taxon>Bacillati</taxon>
        <taxon>Bacillota</taxon>
        <taxon>Bacilli</taxon>
        <taxon>Bacillales</taxon>
        <taxon>Caryophanaceae</taxon>
        <taxon>Ureibacillus</taxon>
    </lineage>
</organism>
<gene>
    <name evidence="1" type="ORF">CD30_14845</name>
</gene>
<keyword evidence="2" id="KW-1185">Reference proteome</keyword>
<name>A0A0A3J3X3_9BACL</name>
<dbReference type="Pfam" id="PF10387">
    <property type="entry name" value="DUF2442"/>
    <property type="match status" value="1"/>
</dbReference>
<sequence length="116" mass="13782">MKVTSLFTVKFKLILEFGNGEYRLLDIKQFLRDDKGKLAEVRDNIDMFQTAMLDNVAGTVVWENGVDFEPEHLYSESVNIDHILVNEEMKRGQYYLLRMMNDFIKEQEKQKRERGE</sequence>
<dbReference type="Gene3D" id="3.30.2020.10">
    <property type="entry name" value="NE0471-like N-terminal domain"/>
    <property type="match status" value="1"/>
</dbReference>
<dbReference type="SUPFAM" id="SSF143880">
    <property type="entry name" value="NE0471 N-terminal domain-like"/>
    <property type="match status" value="1"/>
</dbReference>
<evidence type="ECO:0000313" key="2">
    <source>
        <dbReference type="Proteomes" id="UP000030595"/>
    </source>
</evidence>
<comment type="caution">
    <text evidence="1">The sequence shown here is derived from an EMBL/GenBank/DDBJ whole genome shotgun (WGS) entry which is preliminary data.</text>
</comment>
<accession>A0A0A3J3X3</accession>
<dbReference type="InterPro" id="IPR018841">
    <property type="entry name" value="DUF2442"/>
</dbReference>
<dbReference type="EMBL" id="JPVQ01000032">
    <property type="protein sequence ID" value="KGR89863.1"/>
    <property type="molecule type" value="Genomic_DNA"/>
</dbReference>
<proteinExistence type="predicted"/>
<protein>
    <recommendedName>
        <fullName evidence="3">DUF2442 domain-containing protein</fullName>
    </recommendedName>
</protein>
<evidence type="ECO:0008006" key="3">
    <source>
        <dbReference type="Google" id="ProtNLM"/>
    </source>
</evidence>
<dbReference type="InterPro" id="IPR036782">
    <property type="entry name" value="NE0471-like_N"/>
</dbReference>
<reference evidence="1 2" key="1">
    <citation type="submission" date="2014-02" db="EMBL/GenBank/DDBJ databases">
        <title>Draft genome sequence of Lysinibacillus massiliensis CCUG 49529.</title>
        <authorList>
            <person name="Zhang F."/>
            <person name="Wang G."/>
            <person name="Zhang L."/>
        </authorList>
    </citation>
    <scope>NUCLEOTIDE SEQUENCE [LARGE SCALE GENOMIC DNA]</scope>
    <source>
        <strain evidence="1 2">CCUG 49529</strain>
    </source>
</reference>
<evidence type="ECO:0000313" key="1">
    <source>
        <dbReference type="EMBL" id="KGR89863.1"/>
    </source>
</evidence>
<dbReference type="OrthoDB" id="162796at2"/>
<dbReference type="eggNOG" id="COG1396">
    <property type="taxonomic scope" value="Bacteria"/>
</dbReference>
<dbReference type="AlphaFoldDB" id="A0A0A3J3X3"/>
<dbReference type="Proteomes" id="UP000030595">
    <property type="component" value="Unassembled WGS sequence"/>
</dbReference>